<gene>
    <name evidence="18" type="ORF">WJX74_000983</name>
</gene>
<dbReference type="FunFam" id="3.30.470.20:FF:000045">
    <property type="entry name" value="Biotin carboxylase"/>
    <property type="match status" value="1"/>
</dbReference>
<dbReference type="EMBL" id="JALJOS010000003">
    <property type="protein sequence ID" value="KAK9841151.1"/>
    <property type="molecule type" value="Genomic_DNA"/>
</dbReference>
<keyword evidence="8" id="KW-0460">Magnesium</keyword>
<keyword evidence="5" id="KW-0479">Metal-binding</keyword>
<dbReference type="InterPro" id="IPR004549">
    <property type="entry name" value="Acetyl_CoA_COase_biotin_COase"/>
</dbReference>
<dbReference type="Gene3D" id="3.30.830.10">
    <property type="entry name" value="Metalloenzyme, LuxS/M16 peptidase-like"/>
    <property type="match status" value="4"/>
</dbReference>
<dbReference type="PROSITE" id="PS00866">
    <property type="entry name" value="CPSASE_1"/>
    <property type="match status" value="1"/>
</dbReference>
<keyword evidence="4" id="KW-0436">Ligase</keyword>
<evidence type="ECO:0000256" key="14">
    <source>
        <dbReference type="PROSITE-ProRule" id="PRU00409"/>
    </source>
</evidence>
<dbReference type="InterPro" id="IPR016185">
    <property type="entry name" value="PreATP-grasp_dom_sf"/>
</dbReference>
<dbReference type="GO" id="GO:0006629">
    <property type="term" value="P:lipid metabolic process"/>
    <property type="evidence" value="ECO:0007669"/>
    <property type="project" value="UniProtKB-KW"/>
</dbReference>
<comment type="function">
    <text evidence="1">This protein is a component of the acetyl coenzyme A carboxylase complex; first, biotin carboxylase catalyzes the carboxylation of the carrier protein and then the transcarboxylase transfers the carboxyl group to form malonyl-CoA.</text>
</comment>
<dbReference type="InterPro" id="IPR051602">
    <property type="entry name" value="ACC_Biotin_Carboxylase"/>
</dbReference>
<dbReference type="InterPro" id="IPR005481">
    <property type="entry name" value="BC-like_N"/>
</dbReference>
<evidence type="ECO:0000256" key="1">
    <source>
        <dbReference type="ARBA" id="ARBA00003761"/>
    </source>
</evidence>
<evidence type="ECO:0000256" key="3">
    <source>
        <dbReference type="ARBA" id="ARBA00022516"/>
    </source>
</evidence>
<dbReference type="InterPro" id="IPR011765">
    <property type="entry name" value="Pept_M16_N"/>
</dbReference>
<dbReference type="SUPFAM" id="SSF51246">
    <property type="entry name" value="Rudiment single hybrid motif"/>
    <property type="match status" value="1"/>
</dbReference>
<evidence type="ECO:0000256" key="15">
    <source>
        <dbReference type="SAM" id="MobiDB-lite"/>
    </source>
</evidence>
<dbReference type="Pfam" id="PF05193">
    <property type="entry name" value="Peptidase_M16_C"/>
    <property type="match status" value="2"/>
</dbReference>
<evidence type="ECO:0000256" key="6">
    <source>
        <dbReference type="ARBA" id="ARBA00022741"/>
    </source>
</evidence>
<accession>A0AAW1S6R9</accession>
<dbReference type="SUPFAM" id="SSF52440">
    <property type="entry name" value="PreATP-grasp domain"/>
    <property type="match status" value="1"/>
</dbReference>
<dbReference type="Pfam" id="PF02785">
    <property type="entry name" value="Biotin_carb_C"/>
    <property type="match status" value="1"/>
</dbReference>
<keyword evidence="11" id="KW-0464">Manganese</keyword>
<evidence type="ECO:0000256" key="4">
    <source>
        <dbReference type="ARBA" id="ARBA00022598"/>
    </source>
</evidence>
<dbReference type="Proteomes" id="UP001438707">
    <property type="component" value="Unassembled WGS sequence"/>
</dbReference>
<feature type="region of interest" description="Disordered" evidence="15">
    <location>
        <begin position="1163"/>
        <end position="1183"/>
    </location>
</feature>
<organism evidence="18 19">
    <name type="scientific">Apatococcus lobatus</name>
    <dbReference type="NCBI Taxonomy" id="904363"/>
    <lineage>
        <taxon>Eukaryota</taxon>
        <taxon>Viridiplantae</taxon>
        <taxon>Chlorophyta</taxon>
        <taxon>core chlorophytes</taxon>
        <taxon>Trebouxiophyceae</taxon>
        <taxon>Chlorellales</taxon>
        <taxon>Chlorellaceae</taxon>
        <taxon>Apatococcus</taxon>
    </lineage>
</organism>
<dbReference type="Pfam" id="PF00675">
    <property type="entry name" value="Peptidase_M16"/>
    <property type="match status" value="1"/>
</dbReference>
<dbReference type="PROSITE" id="PS00867">
    <property type="entry name" value="CPSASE_2"/>
    <property type="match status" value="1"/>
</dbReference>
<evidence type="ECO:0000256" key="8">
    <source>
        <dbReference type="ARBA" id="ARBA00022842"/>
    </source>
</evidence>
<dbReference type="NCBIfam" id="TIGR00514">
    <property type="entry name" value="accC"/>
    <property type="match status" value="1"/>
</dbReference>
<dbReference type="Pfam" id="PF02786">
    <property type="entry name" value="CPSase_L_D2"/>
    <property type="match status" value="1"/>
</dbReference>
<feature type="compositionally biased region" description="Basic and acidic residues" evidence="15">
    <location>
        <begin position="1174"/>
        <end position="1183"/>
    </location>
</feature>
<dbReference type="InterPro" id="IPR011764">
    <property type="entry name" value="Biotin_carboxylation_dom"/>
</dbReference>
<evidence type="ECO:0000256" key="9">
    <source>
        <dbReference type="ARBA" id="ARBA00022946"/>
    </source>
</evidence>
<keyword evidence="10" id="KW-0443">Lipid metabolism</keyword>
<dbReference type="PANTHER" id="PTHR48095:SF2">
    <property type="entry name" value="BIOTIN CARBOXYLASE, CHLOROPLASTIC"/>
    <property type="match status" value="1"/>
</dbReference>
<comment type="caution">
    <text evidence="18">The sequence shown here is derived from an EMBL/GenBank/DDBJ whole genome shotgun (WGS) entry which is preliminary data.</text>
</comment>
<dbReference type="GO" id="GO:0046872">
    <property type="term" value="F:metal ion binding"/>
    <property type="evidence" value="ECO:0007669"/>
    <property type="project" value="UniProtKB-KW"/>
</dbReference>
<evidence type="ECO:0000256" key="13">
    <source>
        <dbReference type="ARBA" id="ARBA00048600"/>
    </source>
</evidence>
<reference evidence="18 19" key="1">
    <citation type="journal article" date="2024" name="Nat. Commun.">
        <title>Phylogenomics reveals the evolutionary origins of lichenization in chlorophyte algae.</title>
        <authorList>
            <person name="Puginier C."/>
            <person name="Libourel C."/>
            <person name="Otte J."/>
            <person name="Skaloud P."/>
            <person name="Haon M."/>
            <person name="Grisel S."/>
            <person name="Petersen M."/>
            <person name="Berrin J.G."/>
            <person name="Delaux P.M."/>
            <person name="Dal Grande F."/>
            <person name="Keller J."/>
        </authorList>
    </citation>
    <scope>NUCLEOTIDE SEQUENCE [LARGE SCALE GENOMIC DNA]</scope>
    <source>
        <strain evidence="18 19">SAG 2145</strain>
    </source>
</reference>
<dbReference type="InterPro" id="IPR005482">
    <property type="entry name" value="Biotin_COase_C"/>
</dbReference>
<dbReference type="Pfam" id="PF00289">
    <property type="entry name" value="Biotin_carb_N"/>
    <property type="match status" value="1"/>
</dbReference>
<protein>
    <recommendedName>
        <fullName evidence="2">biotin carboxylase</fullName>
        <ecNumber evidence="2">6.3.4.14</ecNumber>
    </recommendedName>
</protein>
<dbReference type="InterPro" id="IPR011249">
    <property type="entry name" value="Metalloenz_LuxS/M16"/>
</dbReference>
<dbReference type="SUPFAM" id="SSF56059">
    <property type="entry name" value="Glutathione synthetase ATP-binding domain-like"/>
    <property type="match status" value="1"/>
</dbReference>
<dbReference type="PANTHER" id="PTHR48095">
    <property type="entry name" value="PYRUVATE CARBOXYLASE SUBUNIT A"/>
    <property type="match status" value="1"/>
</dbReference>
<dbReference type="InterPro" id="IPR011761">
    <property type="entry name" value="ATP-grasp"/>
</dbReference>
<dbReference type="PROSITE" id="PS50975">
    <property type="entry name" value="ATP_GRASP"/>
    <property type="match status" value="1"/>
</dbReference>
<keyword evidence="9" id="KW-0809">Transit peptide</keyword>
<dbReference type="NCBIfam" id="NF006367">
    <property type="entry name" value="PRK08591.1"/>
    <property type="match status" value="1"/>
</dbReference>
<proteinExistence type="predicted"/>
<evidence type="ECO:0000259" key="17">
    <source>
        <dbReference type="PROSITE" id="PS50979"/>
    </source>
</evidence>
<evidence type="ECO:0000313" key="18">
    <source>
        <dbReference type="EMBL" id="KAK9841151.1"/>
    </source>
</evidence>
<name>A0AAW1S6R9_9CHLO</name>
<dbReference type="EC" id="6.3.4.14" evidence="2"/>
<dbReference type="InterPro" id="IPR011054">
    <property type="entry name" value="Rudment_hybrid_motif"/>
</dbReference>
<dbReference type="GO" id="GO:0004075">
    <property type="term" value="F:biotin carboxylase activity"/>
    <property type="evidence" value="ECO:0007669"/>
    <property type="project" value="UniProtKB-EC"/>
</dbReference>
<dbReference type="GO" id="GO:0005524">
    <property type="term" value="F:ATP binding"/>
    <property type="evidence" value="ECO:0007669"/>
    <property type="project" value="UniProtKB-UniRule"/>
</dbReference>
<dbReference type="Gene3D" id="3.30.470.20">
    <property type="entry name" value="ATP-grasp fold, B domain"/>
    <property type="match status" value="1"/>
</dbReference>
<evidence type="ECO:0000256" key="2">
    <source>
        <dbReference type="ARBA" id="ARBA00013263"/>
    </source>
</evidence>
<evidence type="ECO:0000256" key="7">
    <source>
        <dbReference type="ARBA" id="ARBA00022840"/>
    </source>
</evidence>
<evidence type="ECO:0000256" key="12">
    <source>
        <dbReference type="ARBA" id="ARBA00023267"/>
    </source>
</evidence>
<sequence length="1818" mass="199838">MLGAAYRLPCSSGAHIHDRNPQTFHRCPARASLNSLVPDRAAIGALMSQSSFAGNAHQLLSGTSSRPSSHVSRCSGRLEVSAFSKVLIANRGEIAVRVIRACKELGLQTVAVYSVADRDCLHVQLADEAVCIGEGPSSESYLNVPNLLAAAVSRGVDALHPGYGFLSENAAFVDICGDHGIEFIGPTSKHISMMGDKSTARDTMAAAGVPTVPGSDGLIKNQQEAMEVARKVGFPVMIKATAGGGGKGMRLSQNEDDFMKLLNQAQTEAAAAFGNDAVYLERYIQNPRHIEFQVLADKYGNVVHLFERDCSIQRRNQKLLEEAPSPIITPEVRAAMGEAAVNAAKSIGYRGVGTIEFLWEERGFYFMEMNTRIQVEHPVTEMITGIDLIAEQIKVAQGHKLRFKQEDIQMKGHSIECRINAEDPFQNFRPGPGRVIGYLAPGGPHVRMDSHLYPDYLVPPNYDSLLGKLIVWAEDRPQAIARMKRALNECVISGVPTTSLYHTMILDLEDFKNGNVDTGFIQKHQEELMTPKMPPTKSVARIVQRAAKRAAKRADKAKASLAQPVTSCGLLTPAARLGSHRQVGRLRGSSLKQQSRASVRTRNGLRVNISAAAVAEAETHHPDVQALLDTELPAHPDLTIGHLENGLRYVILPNKSPPDRMEVHLEVHAGSVDEGAEEQGVAHFVEHVTFLGSRKRENLLGTGCRSNAYTDFQHTVFHVHLPLSHGTSGRPMLPQVLEALREVAFEAEFADSRIEKERRAVLSEAGMMNSIEYRVDCQLLGWLHAENALGHRFPIGKTDQVGRWEGDVLRSFWKRWYYPANCTLYIVGDLDRSIPEIEALVKSTYDRILPGREVIDVPSSNGTQLHGATEVPAHPQSIQLGPLKPRQLVRPPVMHDFGFLVNGAVPQAAPIQIFQHRLLQQYCLSIFCKLPIAPIQRLGGLRRGLLVRMLISVLTFRINSRYSEPGSRFLGIELDISDSAREGCIVSTLTITSEAGDWRSSTQVAIQEVRRLQKYGFTASELDRYLTALLRDSAQLALSSDAISHQQNLEFAMDSIALEHTFTHPSESYEQLSQAAQGVTLEEVNGLCRSLLSFASHYGREDELAEEARQQPEQWTQGPPTRATSIVACVPMHVDASGQSIGPARPLQRGSSMAMTEHVDDPAAAAAALSPEDPLDKTGAKEDEVPEGAVLFKISESDIANVLAEQSLEIQAKEEVDTPEFLMQPQAVQQLVAEQRPHFVPVTPGGTTMPAADAATGIVQRRLSNGVALNARISDVEPQAALLRLSCVGGRVSEPSTSGPDGQGAIMVGTRAVSESGAVGSWRREQLELFCISRLINCAVEATEEQVTMDFSFPVGENGLKAVLELLHLFVTEPCWTEGALYRAKQAFRSHYLSLPKSLERSTADRILTSMLGSDRRFRDSTIEDLDALTLDGMRSAFSRLLHPENLEVSIVGDLDLTELDALAPVYLGTIKAQGSLPDLTPAPLVIQRPAPQDRMQAWHLKDSDERAFAYIAGPVPSEWAYRELQGPAVPGSIVTPRMPPRNASPDEVQQALAQKRRHPLYSGVVLALLVEVMNGRLFTTVRDALGLTYDVSFELALFELLKNGWFSVSVTSSPEKIHETAEACVRVLRAPGHSPITTRELERARRTLITRHETDSKENPYWLGLMTRTQCSYTPWRTLESIRDIRPMYEAIDLQDMHEAYNQFQMGDDSIFVCYGTSGQAPPQEPPSGTSGLDALEDQLHFTQQLPFGNQGISIAQLQEQQGSAGRQQNPQDLQEVQKAAQVAAMAAAANNLAKNFDFSKAFEQMQQELQDKKRKS</sequence>
<keyword evidence="3" id="KW-0444">Lipid biosynthesis</keyword>
<feature type="domain" description="Biotin carboxylation" evidence="17">
    <location>
        <begin position="82"/>
        <end position="526"/>
    </location>
</feature>
<feature type="domain" description="ATP-grasp" evidence="16">
    <location>
        <begin position="201"/>
        <end position="397"/>
    </location>
</feature>
<dbReference type="FunFam" id="3.30.1490.20:FF:000018">
    <property type="entry name" value="Biotin carboxylase"/>
    <property type="match status" value="1"/>
</dbReference>
<keyword evidence="7 14" id="KW-0067">ATP-binding</keyword>
<dbReference type="InterPro" id="IPR007863">
    <property type="entry name" value="Peptidase_M16_C"/>
</dbReference>
<keyword evidence="19" id="KW-1185">Reference proteome</keyword>
<evidence type="ECO:0000313" key="19">
    <source>
        <dbReference type="Proteomes" id="UP001438707"/>
    </source>
</evidence>
<comment type="catalytic activity">
    <reaction evidence="13">
        <text>N(6)-biotinyl-L-lysyl-[protein] + hydrogencarbonate + ATP = N(6)-carboxybiotinyl-L-lysyl-[protein] + ADP + phosphate + H(+)</text>
        <dbReference type="Rhea" id="RHEA:13501"/>
        <dbReference type="Rhea" id="RHEA-COMP:10505"/>
        <dbReference type="Rhea" id="RHEA-COMP:10506"/>
        <dbReference type="ChEBI" id="CHEBI:15378"/>
        <dbReference type="ChEBI" id="CHEBI:17544"/>
        <dbReference type="ChEBI" id="CHEBI:30616"/>
        <dbReference type="ChEBI" id="CHEBI:43474"/>
        <dbReference type="ChEBI" id="CHEBI:83144"/>
        <dbReference type="ChEBI" id="CHEBI:83145"/>
        <dbReference type="ChEBI" id="CHEBI:456216"/>
        <dbReference type="EC" id="6.3.4.14"/>
    </reaction>
</comment>
<dbReference type="SMART" id="SM00878">
    <property type="entry name" value="Biotin_carb_C"/>
    <property type="match status" value="1"/>
</dbReference>
<dbReference type="InterPro" id="IPR005479">
    <property type="entry name" value="CPAse_ATP-bd"/>
</dbReference>
<evidence type="ECO:0000256" key="10">
    <source>
        <dbReference type="ARBA" id="ARBA00023098"/>
    </source>
</evidence>
<evidence type="ECO:0000256" key="5">
    <source>
        <dbReference type="ARBA" id="ARBA00022723"/>
    </source>
</evidence>
<keyword evidence="6 14" id="KW-0547">Nucleotide-binding</keyword>
<dbReference type="SUPFAM" id="SSF63411">
    <property type="entry name" value="LuxS/MPP-like metallohydrolase"/>
    <property type="match status" value="3"/>
</dbReference>
<evidence type="ECO:0000256" key="11">
    <source>
        <dbReference type="ARBA" id="ARBA00023211"/>
    </source>
</evidence>
<keyword evidence="12" id="KW-0092">Biotin</keyword>
<evidence type="ECO:0000259" key="16">
    <source>
        <dbReference type="PROSITE" id="PS50975"/>
    </source>
</evidence>
<dbReference type="PROSITE" id="PS50979">
    <property type="entry name" value="BC"/>
    <property type="match status" value="1"/>
</dbReference>